<dbReference type="InterPro" id="IPR020841">
    <property type="entry name" value="PKS_Beta-ketoAc_synthase_dom"/>
</dbReference>
<evidence type="ECO:0000256" key="7">
    <source>
        <dbReference type="ARBA" id="ARBA00023315"/>
    </source>
</evidence>
<dbReference type="Pfam" id="PF00550">
    <property type="entry name" value="PP-binding"/>
    <property type="match status" value="1"/>
</dbReference>
<keyword evidence="2" id="KW-0596">Phosphopantetheine</keyword>
<accession>A0A7X0M827</accession>
<dbReference type="PROSITE" id="PS00606">
    <property type="entry name" value="KS3_1"/>
    <property type="match status" value="1"/>
</dbReference>
<evidence type="ECO:0000256" key="5">
    <source>
        <dbReference type="ARBA" id="ARBA00023194"/>
    </source>
</evidence>
<dbReference type="Pfam" id="PF16197">
    <property type="entry name" value="KAsynt_C_assoc"/>
    <property type="match status" value="1"/>
</dbReference>
<feature type="region of interest" description="Disordered" evidence="9">
    <location>
        <begin position="941"/>
        <end position="978"/>
    </location>
</feature>
<dbReference type="PROSITE" id="PS50075">
    <property type="entry name" value="CARRIER"/>
    <property type="match status" value="1"/>
</dbReference>
<dbReference type="PANTHER" id="PTHR43775">
    <property type="entry name" value="FATTY ACID SYNTHASE"/>
    <property type="match status" value="1"/>
</dbReference>
<keyword evidence="5" id="KW-0045">Antibiotic biosynthesis</keyword>
<dbReference type="SMART" id="SM01294">
    <property type="entry name" value="PKS_PP_betabranch"/>
    <property type="match status" value="1"/>
</dbReference>
<dbReference type="GO" id="GO:0031177">
    <property type="term" value="F:phosphopantetheine binding"/>
    <property type="evidence" value="ECO:0007669"/>
    <property type="project" value="InterPro"/>
</dbReference>
<dbReference type="Gene3D" id="3.40.47.10">
    <property type="match status" value="1"/>
</dbReference>
<dbReference type="Pfam" id="PF00109">
    <property type="entry name" value="ketoacyl-synt"/>
    <property type="match status" value="1"/>
</dbReference>
<dbReference type="SMART" id="SM00827">
    <property type="entry name" value="PKS_AT"/>
    <property type="match status" value="1"/>
</dbReference>
<evidence type="ECO:0000256" key="1">
    <source>
        <dbReference type="ARBA" id="ARBA00001957"/>
    </source>
</evidence>
<name>A0A7X0M827_9ACTN</name>
<dbReference type="InterPro" id="IPR016035">
    <property type="entry name" value="Acyl_Trfase/lysoPLipase"/>
</dbReference>
<dbReference type="Gene3D" id="3.40.366.10">
    <property type="entry name" value="Malonyl-Coenzyme A Acyl Carrier Protein, domain 2"/>
    <property type="match status" value="1"/>
</dbReference>
<evidence type="ECO:0000313" key="13">
    <source>
        <dbReference type="Proteomes" id="UP000555564"/>
    </source>
</evidence>
<dbReference type="CDD" id="cd00833">
    <property type="entry name" value="PKS"/>
    <property type="match status" value="1"/>
</dbReference>
<dbReference type="SUPFAM" id="SSF47336">
    <property type="entry name" value="ACP-like"/>
    <property type="match status" value="1"/>
</dbReference>
<feature type="compositionally biased region" description="Low complexity" evidence="9">
    <location>
        <begin position="948"/>
        <end position="960"/>
    </location>
</feature>
<dbReference type="PANTHER" id="PTHR43775:SF51">
    <property type="entry name" value="INACTIVE PHENOLPHTHIOCEROL SYNTHESIS POLYKETIDE SYNTHASE TYPE I PKS1-RELATED"/>
    <property type="match status" value="1"/>
</dbReference>
<proteinExistence type="predicted"/>
<reference evidence="12 13" key="1">
    <citation type="submission" date="2020-08" db="EMBL/GenBank/DDBJ databases">
        <title>Sequencing the genomes of 1000 actinobacteria strains.</title>
        <authorList>
            <person name="Klenk H.-P."/>
        </authorList>
    </citation>
    <scope>NUCLEOTIDE SEQUENCE [LARGE SCALE GENOMIC DNA]</scope>
    <source>
        <strain evidence="12 13">DSM 44936</strain>
    </source>
</reference>
<evidence type="ECO:0000256" key="8">
    <source>
        <dbReference type="SAM" id="Coils"/>
    </source>
</evidence>
<feature type="domain" description="Ketosynthase family 3 (KS3)" evidence="11">
    <location>
        <begin position="33"/>
        <end position="457"/>
    </location>
</feature>
<dbReference type="SUPFAM" id="SSF53901">
    <property type="entry name" value="Thiolase-like"/>
    <property type="match status" value="1"/>
</dbReference>
<dbReference type="AlphaFoldDB" id="A0A7X0M827"/>
<dbReference type="InterPro" id="IPR036299">
    <property type="entry name" value="Polyketide_synth_docking_sf"/>
</dbReference>
<feature type="coiled-coil region" evidence="8">
    <location>
        <begin position="4"/>
        <end position="31"/>
    </location>
</feature>
<evidence type="ECO:0000259" key="11">
    <source>
        <dbReference type="PROSITE" id="PS52004"/>
    </source>
</evidence>
<evidence type="ECO:0000256" key="4">
    <source>
        <dbReference type="ARBA" id="ARBA00022679"/>
    </source>
</evidence>
<dbReference type="InterPro" id="IPR032821">
    <property type="entry name" value="PKS_assoc"/>
</dbReference>
<keyword evidence="8" id="KW-0175">Coiled coil</keyword>
<dbReference type="InterPro" id="IPR050091">
    <property type="entry name" value="PKS_NRPS_Biosynth_Enz"/>
</dbReference>
<dbReference type="RefSeq" id="WP_184984661.1">
    <property type="nucleotide sequence ID" value="NZ_BAAALO010000052.1"/>
</dbReference>
<dbReference type="GO" id="GO:0004312">
    <property type="term" value="F:fatty acid synthase activity"/>
    <property type="evidence" value="ECO:0007669"/>
    <property type="project" value="TreeGrafter"/>
</dbReference>
<dbReference type="SUPFAM" id="SSF52151">
    <property type="entry name" value="FabD/lysophospholipase-like"/>
    <property type="match status" value="1"/>
</dbReference>
<dbReference type="FunFam" id="3.40.47.10:FF:000019">
    <property type="entry name" value="Polyketide synthase type I"/>
    <property type="match status" value="1"/>
</dbReference>
<dbReference type="EMBL" id="JACHIU010000001">
    <property type="protein sequence ID" value="MBB6475383.1"/>
    <property type="molecule type" value="Genomic_DNA"/>
</dbReference>
<dbReference type="InterPro" id="IPR016039">
    <property type="entry name" value="Thiolase-like"/>
</dbReference>
<protein>
    <submittedName>
        <fullName evidence="12">Acyl transferase domain-containing protein</fullName>
    </submittedName>
</protein>
<evidence type="ECO:0000256" key="9">
    <source>
        <dbReference type="SAM" id="MobiDB-lite"/>
    </source>
</evidence>
<keyword evidence="13" id="KW-1185">Reference proteome</keyword>
<dbReference type="SMART" id="SM00825">
    <property type="entry name" value="PKS_KS"/>
    <property type="match status" value="1"/>
</dbReference>
<comment type="cofactor">
    <cofactor evidence="1">
        <name>pantetheine 4'-phosphate</name>
        <dbReference type="ChEBI" id="CHEBI:47942"/>
    </cofactor>
</comment>
<dbReference type="SMART" id="SM00823">
    <property type="entry name" value="PKS_PP"/>
    <property type="match status" value="1"/>
</dbReference>
<dbReference type="Gene3D" id="1.10.1200.10">
    <property type="entry name" value="ACP-like"/>
    <property type="match status" value="1"/>
</dbReference>
<dbReference type="SUPFAM" id="SSF101173">
    <property type="entry name" value="Docking domain B of the erythromycin polyketide synthase (DEBS)"/>
    <property type="match status" value="1"/>
</dbReference>
<dbReference type="SUPFAM" id="SSF55048">
    <property type="entry name" value="Probable ACP-binding domain of malonyl-CoA ACP transacylase"/>
    <property type="match status" value="1"/>
</dbReference>
<dbReference type="Gene3D" id="3.30.70.3290">
    <property type="match status" value="1"/>
</dbReference>
<evidence type="ECO:0000313" key="12">
    <source>
        <dbReference type="EMBL" id="MBB6475383.1"/>
    </source>
</evidence>
<evidence type="ECO:0000256" key="6">
    <source>
        <dbReference type="ARBA" id="ARBA00023268"/>
    </source>
</evidence>
<dbReference type="Pfam" id="PF00698">
    <property type="entry name" value="Acyl_transf_1"/>
    <property type="match status" value="1"/>
</dbReference>
<keyword evidence="3" id="KW-0597">Phosphoprotein</keyword>
<feature type="domain" description="Carrier" evidence="10">
    <location>
        <begin position="993"/>
        <end position="1068"/>
    </location>
</feature>
<dbReference type="PROSITE" id="PS52004">
    <property type="entry name" value="KS3_2"/>
    <property type="match status" value="1"/>
</dbReference>
<dbReference type="InterPro" id="IPR014031">
    <property type="entry name" value="Ketoacyl_synth_C"/>
</dbReference>
<dbReference type="GO" id="GO:0006633">
    <property type="term" value="P:fatty acid biosynthetic process"/>
    <property type="evidence" value="ECO:0007669"/>
    <property type="project" value="InterPro"/>
</dbReference>
<evidence type="ECO:0000259" key="10">
    <source>
        <dbReference type="PROSITE" id="PS50075"/>
    </source>
</evidence>
<evidence type="ECO:0000256" key="3">
    <source>
        <dbReference type="ARBA" id="ARBA00022553"/>
    </source>
</evidence>
<dbReference type="Pfam" id="PF02801">
    <property type="entry name" value="Ketoacyl-synt_C"/>
    <property type="match status" value="1"/>
</dbReference>
<dbReference type="InterPro" id="IPR015083">
    <property type="entry name" value="NorB/c/GfsB-D-like_docking"/>
</dbReference>
<dbReference type="InterPro" id="IPR014030">
    <property type="entry name" value="Ketoacyl_synth_N"/>
</dbReference>
<keyword evidence="7" id="KW-0012">Acyltransferase</keyword>
<keyword evidence="6" id="KW-0511">Multifunctional enzyme</keyword>
<dbReference type="GO" id="GO:0004315">
    <property type="term" value="F:3-oxoacyl-[acyl-carrier-protein] synthase activity"/>
    <property type="evidence" value="ECO:0007669"/>
    <property type="project" value="InterPro"/>
</dbReference>
<comment type="caution">
    <text evidence="12">The sequence shown here is derived from an EMBL/GenBank/DDBJ whole genome shotgun (WGS) entry which is preliminary data.</text>
</comment>
<dbReference type="InterPro" id="IPR016036">
    <property type="entry name" value="Malonyl_transacylase_ACP-bd"/>
</dbReference>
<organism evidence="12 13">
    <name type="scientific">Sphaerisporangium rubeum</name>
    <dbReference type="NCBI Taxonomy" id="321317"/>
    <lineage>
        <taxon>Bacteria</taxon>
        <taxon>Bacillati</taxon>
        <taxon>Actinomycetota</taxon>
        <taxon>Actinomycetes</taxon>
        <taxon>Streptosporangiales</taxon>
        <taxon>Streptosporangiaceae</taxon>
        <taxon>Sphaerisporangium</taxon>
    </lineage>
</organism>
<dbReference type="InterPro" id="IPR036736">
    <property type="entry name" value="ACP-like_sf"/>
</dbReference>
<dbReference type="Pfam" id="PF08990">
    <property type="entry name" value="Docking"/>
    <property type="match status" value="1"/>
</dbReference>
<keyword evidence="4 12" id="KW-0808">Transferase</keyword>
<dbReference type="InterPro" id="IPR018201">
    <property type="entry name" value="Ketoacyl_synth_AS"/>
</dbReference>
<dbReference type="InterPro" id="IPR009081">
    <property type="entry name" value="PP-bd_ACP"/>
</dbReference>
<dbReference type="InterPro" id="IPR014043">
    <property type="entry name" value="Acyl_transferase_dom"/>
</dbReference>
<dbReference type="GO" id="GO:0033068">
    <property type="term" value="P:macrolide biosynthetic process"/>
    <property type="evidence" value="ECO:0007669"/>
    <property type="project" value="UniProtKB-ARBA"/>
</dbReference>
<evidence type="ECO:0000256" key="2">
    <source>
        <dbReference type="ARBA" id="ARBA00022450"/>
    </source>
</evidence>
<dbReference type="InterPro" id="IPR020806">
    <property type="entry name" value="PKS_PP-bd"/>
</dbReference>
<sequence>MSNEEKLRDYLRRATADLRQARRRLRELEDRDHEPVAIVAMGCRLPGGVDSPEELWRLVDDGVDAIGAFPEDRGWDVEGLYDPDPDRTGTTYTREGGFLRDAAHFDAAFFGMGPREAIATDPQQRLLLEVAWETFERAGIAPGSLRGSRTGVFAGVVSQAYAPPPGRVPDGYEGHLMTGNATSVASGRVSYHLGLEGPAVTIDTACSSSLVAMHLAAQSLRRGECDLALAGGVTVMATPVLLVEFSRQRGLAPDARCKAFAAAADGTGFAEGAGLLLLERLSDARRNGRAVLAVLRGSAVNQDGASNGLTAPNGPTQERVIREALADARLSPQQVDAVEAHGTGTRLGDPIEAQAIIAAYGQGRDRPLFLGSVKSNIGHTQAAAGVAGVIKMVQALRHGVLPRTLHVDEPTPQVDWDSGAVRLLIEPVPWPEHDRPRRAGVSSFGISGTNAHVVIEEAPRTPVAEAGPDEERRSTGISADRLAEPAEAGPSWPASWPALWPLSGHTEEALRDQAARLLRRLRDRPDLDATRVGRTLALGRTAQRHRAVVLPGDGDHRLRALAELAEGRTSGRHVRGRAAGRPAVAYLFTGQGSQRAGMGRGLYAEAPVFARALDEACAGFDGLLDRPLKEVLFAEPGSAAAALLDRTEYAQPALFALGTALFRLLERLVAPPARMAGHSLGGLTAAHAAGVLSLEDACALVAARGRVMQEQPAGGAMAAVEAGEAEVTELLAGYAGRLDLAAVNGPFATVVSGDADAVADVAGRFAGLGRRTTRLRVSHAFHSPHMDGALSPFHAAAARVTYRRPLIPLVSEVTGREASFDELRDPSYWVRQLRATVRFGDVLSALRATGITAFAEVGPDAVLTPLAAAALPSGAVVLPTLARDRREPDAVAAAVARLHVAGAEIHWDAWYGDRPTPPADLPTYPFQHEHYWWPDGTLRTSGESGHVPAGTADQAAAGPARNGRVLSGTAPAGPAEPAPAGQVLAGAAPAGEATLIDLVRVHAAEVLGHPTPETIGADDNFLHIGFSSFTALEVRNRLCEATGLQLPPVLLYDYPTPAAVAVYLEERLAS</sequence>
<dbReference type="InterPro" id="IPR001227">
    <property type="entry name" value="Ac_transferase_dom_sf"/>
</dbReference>
<dbReference type="Proteomes" id="UP000555564">
    <property type="component" value="Unassembled WGS sequence"/>
</dbReference>
<gene>
    <name evidence="12" type="ORF">BJ992_004814</name>
</gene>